<dbReference type="EMBL" id="LXQA010021692">
    <property type="protein sequence ID" value="MCH92027.1"/>
    <property type="molecule type" value="Genomic_DNA"/>
</dbReference>
<keyword evidence="1" id="KW-1133">Transmembrane helix</keyword>
<gene>
    <name evidence="2" type="ORF">A2U01_0012959</name>
</gene>
<reference evidence="2 3" key="1">
    <citation type="journal article" date="2018" name="Front. Plant Sci.">
        <title>Red Clover (Trifolium pratense) and Zigzag Clover (T. medium) - A Picture of Genomic Similarities and Differences.</title>
        <authorList>
            <person name="Dluhosova J."/>
            <person name="Istvanek J."/>
            <person name="Nedelnik J."/>
            <person name="Repkova J."/>
        </authorList>
    </citation>
    <scope>NUCLEOTIDE SEQUENCE [LARGE SCALE GENOMIC DNA]</scope>
    <source>
        <strain evidence="3">cv. 10/8</strain>
        <tissue evidence="2">Leaf</tissue>
    </source>
</reference>
<evidence type="ECO:0000313" key="3">
    <source>
        <dbReference type="Proteomes" id="UP000265520"/>
    </source>
</evidence>
<comment type="caution">
    <text evidence="2">The sequence shown here is derived from an EMBL/GenBank/DDBJ whole genome shotgun (WGS) entry which is preliminary data.</text>
</comment>
<organism evidence="2 3">
    <name type="scientific">Trifolium medium</name>
    <dbReference type="NCBI Taxonomy" id="97028"/>
    <lineage>
        <taxon>Eukaryota</taxon>
        <taxon>Viridiplantae</taxon>
        <taxon>Streptophyta</taxon>
        <taxon>Embryophyta</taxon>
        <taxon>Tracheophyta</taxon>
        <taxon>Spermatophyta</taxon>
        <taxon>Magnoliopsida</taxon>
        <taxon>eudicotyledons</taxon>
        <taxon>Gunneridae</taxon>
        <taxon>Pentapetalae</taxon>
        <taxon>rosids</taxon>
        <taxon>fabids</taxon>
        <taxon>Fabales</taxon>
        <taxon>Fabaceae</taxon>
        <taxon>Papilionoideae</taxon>
        <taxon>50 kb inversion clade</taxon>
        <taxon>NPAAA clade</taxon>
        <taxon>Hologalegina</taxon>
        <taxon>IRL clade</taxon>
        <taxon>Trifolieae</taxon>
        <taxon>Trifolium</taxon>
    </lineage>
</organism>
<keyword evidence="1" id="KW-0472">Membrane</keyword>
<keyword evidence="1" id="KW-0812">Transmembrane</keyword>
<dbReference type="Proteomes" id="UP000265520">
    <property type="component" value="Unassembled WGS sequence"/>
</dbReference>
<keyword evidence="3" id="KW-1185">Reference proteome</keyword>
<dbReference type="PANTHER" id="PTHR12741">
    <property type="entry name" value="LYST-INTERACTING PROTEIN LIP5 DOPAMINE RESPONSIVE PROTEIN DRG-1"/>
    <property type="match status" value="1"/>
</dbReference>
<dbReference type="PANTHER" id="PTHR12741:SF106">
    <property type="entry name" value="CALLOSE SYNTHASE 5"/>
    <property type="match status" value="1"/>
</dbReference>
<protein>
    <submittedName>
        <fullName evidence="2">Callose synthase 5-like</fullName>
    </submittedName>
</protein>
<sequence>MQPRIYVGRGMHESQFALLKYTIFWVLLLASKFLFSFYVQIKPLVKPTKDIMSIQHVEYAWHEFFPNAQNNYCAVGALWAPVLMVYFMDTQIWYAIFSTLYGGIVGAFDRLGEVLISFILF</sequence>
<evidence type="ECO:0000313" key="2">
    <source>
        <dbReference type="EMBL" id="MCH92027.1"/>
    </source>
</evidence>
<dbReference type="GO" id="GO:0005886">
    <property type="term" value="C:plasma membrane"/>
    <property type="evidence" value="ECO:0007669"/>
    <property type="project" value="TreeGrafter"/>
</dbReference>
<proteinExistence type="predicted"/>
<accession>A0A392MWX9</accession>
<dbReference type="GO" id="GO:0046527">
    <property type="term" value="F:glucosyltransferase activity"/>
    <property type="evidence" value="ECO:0007669"/>
    <property type="project" value="TreeGrafter"/>
</dbReference>
<name>A0A392MWX9_9FABA</name>
<dbReference type="AlphaFoldDB" id="A0A392MWX9"/>
<feature type="transmembrane region" description="Helical" evidence="1">
    <location>
        <begin position="21"/>
        <end position="41"/>
    </location>
</feature>
<evidence type="ECO:0000256" key="1">
    <source>
        <dbReference type="SAM" id="Phobius"/>
    </source>
</evidence>